<dbReference type="GeneID" id="54553023"/>
<dbReference type="EMBL" id="ML986499">
    <property type="protein sequence ID" value="KAF2275097.1"/>
    <property type="molecule type" value="Genomic_DNA"/>
</dbReference>
<feature type="region of interest" description="Disordered" evidence="1">
    <location>
        <begin position="40"/>
        <end position="85"/>
    </location>
</feature>
<dbReference type="RefSeq" id="XP_033652636.1">
    <property type="nucleotide sequence ID" value="XM_033799848.1"/>
</dbReference>
<dbReference type="PRINTS" id="PR01217">
    <property type="entry name" value="PRICHEXTENSN"/>
</dbReference>
<feature type="region of interest" description="Disordered" evidence="1">
    <location>
        <begin position="279"/>
        <end position="305"/>
    </location>
</feature>
<proteinExistence type="predicted"/>
<accession>A0A6A6JFI9</accession>
<name>A0A6A6JFI9_WESOR</name>
<feature type="region of interest" description="Disordered" evidence="1">
    <location>
        <begin position="122"/>
        <end position="242"/>
    </location>
</feature>
<keyword evidence="3" id="KW-1185">Reference proteome</keyword>
<dbReference type="Proteomes" id="UP000800097">
    <property type="component" value="Unassembled WGS sequence"/>
</dbReference>
<organism evidence="2 3">
    <name type="scientific">Westerdykella ornata</name>
    <dbReference type="NCBI Taxonomy" id="318751"/>
    <lineage>
        <taxon>Eukaryota</taxon>
        <taxon>Fungi</taxon>
        <taxon>Dikarya</taxon>
        <taxon>Ascomycota</taxon>
        <taxon>Pezizomycotina</taxon>
        <taxon>Dothideomycetes</taxon>
        <taxon>Pleosporomycetidae</taxon>
        <taxon>Pleosporales</taxon>
        <taxon>Sporormiaceae</taxon>
        <taxon>Westerdykella</taxon>
    </lineage>
</organism>
<feature type="compositionally biased region" description="Polar residues" evidence="1">
    <location>
        <begin position="136"/>
        <end position="153"/>
    </location>
</feature>
<protein>
    <submittedName>
        <fullName evidence="2">Uncharacterized protein</fullName>
    </submittedName>
</protein>
<feature type="compositionally biased region" description="Pro residues" evidence="1">
    <location>
        <begin position="222"/>
        <end position="235"/>
    </location>
</feature>
<feature type="compositionally biased region" description="Polar residues" evidence="1">
    <location>
        <begin position="328"/>
        <end position="342"/>
    </location>
</feature>
<evidence type="ECO:0000256" key="1">
    <source>
        <dbReference type="SAM" id="MobiDB-lite"/>
    </source>
</evidence>
<dbReference type="AlphaFoldDB" id="A0A6A6JFI9"/>
<gene>
    <name evidence="2" type="ORF">EI97DRAFT_443650</name>
</gene>
<feature type="region of interest" description="Disordered" evidence="1">
    <location>
        <begin position="324"/>
        <end position="349"/>
    </location>
</feature>
<evidence type="ECO:0000313" key="3">
    <source>
        <dbReference type="Proteomes" id="UP000800097"/>
    </source>
</evidence>
<reference evidence="2" key="1">
    <citation type="journal article" date="2020" name="Stud. Mycol.">
        <title>101 Dothideomycetes genomes: a test case for predicting lifestyles and emergence of pathogens.</title>
        <authorList>
            <person name="Haridas S."/>
            <person name="Albert R."/>
            <person name="Binder M."/>
            <person name="Bloem J."/>
            <person name="Labutti K."/>
            <person name="Salamov A."/>
            <person name="Andreopoulos B."/>
            <person name="Baker S."/>
            <person name="Barry K."/>
            <person name="Bills G."/>
            <person name="Bluhm B."/>
            <person name="Cannon C."/>
            <person name="Castanera R."/>
            <person name="Culley D."/>
            <person name="Daum C."/>
            <person name="Ezra D."/>
            <person name="Gonzalez J."/>
            <person name="Henrissat B."/>
            <person name="Kuo A."/>
            <person name="Liang C."/>
            <person name="Lipzen A."/>
            <person name="Lutzoni F."/>
            <person name="Magnuson J."/>
            <person name="Mondo S."/>
            <person name="Nolan M."/>
            <person name="Ohm R."/>
            <person name="Pangilinan J."/>
            <person name="Park H.-J."/>
            <person name="Ramirez L."/>
            <person name="Alfaro M."/>
            <person name="Sun H."/>
            <person name="Tritt A."/>
            <person name="Yoshinaga Y."/>
            <person name="Zwiers L.-H."/>
            <person name="Turgeon B."/>
            <person name="Goodwin S."/>
            <person name="Spatafora J."/>
            <person name="Crous P."/>
            <person name="Grigoriev I."/>
        </authorList>
    </citation>
    <scope>NUCLEOTIDE SEQUENCE</scope>
    <source>
        <strain evidence="2">CBS 379.55</strain>
    </source>
</reference>
<feature type="compositionally biased region" description="Low complexity" evidence="1">
    <location>
        <begin position="174"/>
        <end position="187"/>
    </location>
</feature>
<sequence length="382" mass="41378">MDTIGKRVRRIGKTMDVAIGDGMAVDREWEYHHHFFLPYPPRSASPSPSPSPSPPPPPPHVQLWSPGFCPENGSLGLGTPREDDAVHWHRDDSDCLDRADDSSSDHGYGYSYGYNYDGGGGNEFSEDVVAGPRGGNVSQWQDLETGTEPQSPNIDALDVNDIPIARKKSVTFAPSPSSSPLPCLSPCNRSDAVTTTTTPPPPKIPTSRRESRPLSPAGRCTPPTPTPSPPTPPPHKTLALFPPALPYTLPRDAVSSSISSPGISGPALPHSSNSIVPFSTTCKPSPSSSFRSSKQHISREQDQHQHQITLAQTPPPGYTTTTIINPNVQQPTENLKPPTSTRGPWAKRRTVPKPTYMLWAFGVRIPGRVMGPRGPRTQRIQD</sequence>
<evidence type="ECO:0000313" key="2">
    <source>
        <dbReference type="EMBL" id="KAF2275097.1"/>
    </source>
</evidence>
<feature type="compositionally biased region" description="Pro residues" evidence="1">
    <location>
        <begin position="40"/>
        <end position="60"/>
    </location>
</feature>